<organism evidence="1 2">
    <name type="scientific">Cudoniella acicularis</name>
    <dbReference type="NCBI Taxonomy" id="354080"/>
    <lineage>
        <taxon>Eukaryota</taxon>
        <taxon>Fungi</taxon>
        <taxon>Dikarya</taxon>
        <taxon>Ascomycota</taxon>
        <taxon>Pezizomycotina</taxon>
        <taxon>Leotiomycetes</taxon>
        <taxon>Helotiales</taxon>
        <taxon>Tricladiaceae</taxon>
        <taxon>Cudoniella</taxon>
    </lineage>
</organism>
<dbReference type="Gene3D" id="1.25.40.10">
    <property type="entry name" value="Tetratricopeptide repeat domain"/>
    <property type="match status" value="1"/>
</dbReference>
<keyword evidence="2" id="KW-1185">Reference proteome</keyword>
<dbReference type="PANTHER" id="PTHR46082">
    <property type="entry name" value="ATP/GTP-BINDING PROTEIN-RELATED"/>
    <property type="match status" value="1"/>
</dbReference>
<gene>
    <name evidence="1" type="ORF">G7Y89_g5343</name>
</gene>
<dbReference type="OrthoDB" id="3551782at2759"/>
<dbReference type="InterPro" id="IPR011990">
    <property type="entry name" value="TPR-like_helical_dom_sf"/>
</dbReference>
<accession>A0A8H4W6K4</accession>
<protein>
    <submittedName>
        <fullName evidence="1">Uncharacterized protein</fullName>
    </submittedName>
</protein>
<dbReference type="PANTHER" id="PTHR46082:SF6">
    <property type="entry name" value="AAA+ ATPASE DOMAIN-CONTAINING PROTEIN-RELATED"/>
    <property type="match status" value="1"/>
</dbReference>
<name>A0A8H4W6K4_9HELO</name>
<proteinExistence type="predicted"/>
<dbReference type="AlphaFoldDB" id="A0A8H4W6K4"/>
<evidence type="ECO:0000313" key="1">
    <source>
        <dbReference type="EMBL" id="KAF4632774.1"/>
    </source>
</evidence>
<dbReference type="Pfam" id="PF13374">
    <property type="entry name" value="TPR_10"/>
    <property type="match status" value="1"/>
</dbReference>
<reference evidence="1 2" key="1">
    <citation type="submission" date="2020-03" db="EMBL/GenBank/DDBJ databases">
        <title>Draft Genome Sequence of Cudoniella acicularis.</title>
        <authorList>
            <person name="Buettner E."/>
            <person name="Kellner H."/>
        </authorList>
    </citation>
    <scope>NUCLEOTIDE SEQUENCE [LARGE SCALE GENOMIC DNA]</scope>
    <source>
        <strain evidence="1 2">DSM 108380</strain>
    </source>
</reference>
<dbReference type="SUPFAM" id="SSF48452">
    <property type="entry name" value="TPR-like"/>
    <property type="match status" value="1"/>
</dbReference>
<dbReference type="EMBL" id="JAAMPI010000317">
    <property type="protein sequence ID" value="KAF4632774.1"/>
    <property type="molecule type" value="Genomic_DNA"/>
</dbReference>
<comment type="caution">
    <text evidence="1">The sequence shown here is derived from an EMBL/GenBank/DDBJ whole genome shotgun (WGS) entry which is preliminary data.</text>
</comment>
<evidence type="ECO:0000313" key="2">
    <source>
        <dbReference type="Proteomes" id="UP000566819"/>
    </source>
</evidence>
<dbReference type="Proteomes" id="UP000566819">
    <property type="component" value="Unassembled WGS sequence"/>
</dbReference>
<sequence length="242" mass="26909">MEQAESTSAAFWYSLLPDTRQGITSATSDDELKQIRSGPETSESLIILEKAAEKLSEQGNHKAASQVLNHVLSARQNSPNFGPEHTDTLSTLWKLAIEQDSLGQSAEAEKSWRKLLKIHDTKGGLTGLGIMYNLGRTLNEQKKYGEAEPLLRKVLPELEKEIGKESQQTIGCLRELSESVGALRGYAEAKELNEEGVALIEKTQLSEEDRAEYLEGMREVRAKIEEWESTEALRVKGPTMPL</sequence>
<dbReference type="InterPro" id="IPR053137">
    <property type="entry name" value="NLR-like"/>
</dbReference>